<dbReference type="Proteomes" id="UP000265618">
    <property type="component" value="Unassembled WGS sequence"/>
</dbReference>
<sequence>MTVEESPAFVVRCSPFRPTATLHLMKVLDDAMEANGDVGPLRQAAEYEEDSQQGRIEFWAALARLSELFSLKHRGDTDYINHGLRQENKFPTYHGRFMGSYEKLCMLWTVTEVTNRLTALYRMVHQMLSTFPSPQIRQYRTLDVQLKYLTGALSDIRKERDVLEIDTAVVTRAFRNATGRMLAEASQSAYSAAEAIMVCMAYLNLALVADESLSPQQFMIYKHVYGQDWESLRGCCNTERLQTLQEEYSVLVSKLNGHPKLQGAVDRLFLLEAAGPLLDGLCASVLGSESNLAAAAEIILTCDGAMHALAGLVGNTPRRSFVFGHTSVSHNIYIAPDLIGRTLTDLSLYRLMLVLSALNPVGFLSIASASTRASSMGTHVEAVDKHPLHPPVDAVYSKSISQKIPFWSVLLSPHVNTLVASDVPCSFVVLSFTSQTYAVGSGHSSAV</sequence>
<evidence type="ECO:0000313" key="2">
    <source>
        <dbReference type="Proteomes" id="UP000265618"/>
    </source>
</evidence>
<proteinExistence type="predicted"/>
<accession>A0A9K3CNW0</accession>
<reference evidence="1 2" key="1">
    <citation type="journal article" date="2018" name="PLoS ONE">
        <title>The draft genome of Kipferlia bialata reveals reductive genome evolution in fornicate parasites.</title>
        <authorList>
            <person name="Tanifuji G."/>
            <person name="Takabayashi S."/>
            <person name="Kume K."/>
            <person name="Takagi M."/>
            <person name="Nakayama T."/>
            <person name="Kamikawa R."/>
            <person name="Inagaki Y."/>
            <person name="Hashimoto T."/>
        </authorList>
    </citation>
    <scope>NUCLEOTIDE SEQUENCE [LARGE SCALE GENOMIC DNA]</scope>
    <source>
        <strain evidence="1">NY0173</strain>
    </source>
</reference>
<comment type="caution">
    <text evidence="1">The sequence shown here is derived from an EMBL/GenBank/DDBJ whole genome shotgun (WGS) entry which is preliminary data.</text>
</comment>
<name>A0A9K3CNW0_9EUKA</name>
<protein>
    <submittedName>
        <fullName evidence="1">Uncharacterized protein</fullName>
    </submittedName>
</protein>
<dbReference type="AlphaFoldDB" id="A0A9K3CNW0"/>
<gene>
    <name evidence="1" type="ORF">KIPB_001557</name>
</gene>
<organism evidence="1 2">
    <name type="scientific">Kipferlia bialata</name>
    <dbReference type="NCBI Taxonomy" id="797122"/>
    <lineage>
        <taxon>Eukaryota</taxon>
        <taxon>Metamonada</taxon>
        <taxon>Carpediemonas-like organisms</taxon>
        <taxon>Kipferlia</taxon>
    </lineage>
</organism>
<evidence type="ECO:0000313" key="1">
    <source>
        <dbReference type="EMBL" id="GIQ80718.1"/>
    </source>
</evidence>
<keyword evidence="2" id="KW-1185">Reference proteome</keyword>
<dbReference type="EMBL" id="BDIP01000226">
    <property type="protein sequence ID" value="GIQ80718.1"/>
    <property type="molecule type" value="Genomic_DNA"/>
</dbReference>